<evidence type="ECO:0000259" key="7">
    <source>
        <dbReference type="Pfam" id="PF08646"/>
    </source>
</evidence>
<keyword evidence="3" id="KW-0863">Zinc-finger</keyword>
<sequence>MDFIACYLYKLSPKITGNHQSHRFTMLDPQPHRTHSRAYDRLTKEKQASLPSVLPGNGKSWTSCRPTTLPALIWLLLTKLHVVIPKNLIWKFDKLIREGYLYSMQKLHLATAKPKFRPAHNEKRAFFRRTTSKFFFTELEAIESNLQNIHLTDVVGFLKTVTNIQVLQRSGGQPSRMREITIENLRGTTMKIAIWGSAANQAANVLICNATTTHVLIENGWHYLTCHRCSKKVMGDDGDLRCTKCEAKVEMPIARFMVRFEVEDHTGTTVFVALDSEVQKLVRSTATELTRSDNAKSAIISGFSQILKQAVDFQITINSFNMKQKIPSSFTVTRIHSPTLPGKGVLATVKVEADSDIVDVPHTKKPRLDETTGVEDIKDEVSE</sequence>
<comment type="similarity">
    <text evidence="1">Belongs to the replication factor A protein 1 family.</text>
</comment>
<evidence type="ECO:0000313" key="8">
    <source>
        <dbReference type="EMBL" id="RZC44694.1"/>
    </source>
</evidence>
<dbReference type="InterPro" id="IPR047192">
    <property type="entry name" value="Euk_RPA1_DBD_C"/>
</dbReference>
<evidence type="ECO:0000256" key="2">
    <source>
        <dbReference type="ARBA" id="ARBA00022723"/>
    </source>
</evidence>
<evidence type="ECO:0000256" key="3">
    <source>
        <dbReference type="ARBA" id="ARBA00022771"/>
    </source>
</evidence>
<name>A0A4Y7I7B1_PAPSO</name>
<evidence type="ECO:0000256" key="1">
    <source>
        <dbReference type="ARBA" id="ARBA00005690"/>
    </source>
</evidence>
<dbReference type="EMBL" id="CM010715">
    <property type="protein sequence ID" value="RZC44694.1"/>
    <property type="molecule type" value="Genomic_DNA"/>
</dbReference>
<dbReference type="PANTHER" id="PTHR47165:SF4">
    <property type="entry name" value="OS03G0429900 PROTEIN"/>
    <property type="match status" value="1"/>
</dbReference>
<dbReference type="STRING" id="3469.A0A4Y7I7B1"/>
<dbReference type="InterPro" id="IPR013955">
    <property type="entry name" value="Rep_factor-A_C"/>
</dbReference>
<keyword evidence="5" id="KW-0238">DNA-binding</keyword>
<keyword evidence="4" id="KW-0862">Zinc</keyword>
<dbReference type="Gene3D" id="2.40.50.140">
    <property type="entry name" value="Nucleic acid-binding proteins"/>
    <property type="match status" value="1"/>
</dbReference>
<proteinExistence type="inferred from homology"/>
<gene>
    <name evidence="8" type="ORF">C5167_037647</name>
</gene>
<reference evidence="8 9" key="1">
    <citation type="journal article" date="2018" name="Science">
        <title>The opium poppy genome and morphinan production.</title>
        <authorList>
            <person name="Guo L."/>
            <person name="Winzer T."/>
            <person name="Yang X."/>
            <person name="Li Y."/>
            <person name="Ning Z."/>
            <person name="He Z."/>
            <person name="Teodor R."/>
            <person name="Lu Y."/>
            <person name="Bowser T.A."/>
            <person name="Graham I.A."/>
            <person name="Ye K."/>
        </authorList>
    </citation>
    <scope>NUCLEOTIDE SEQUENCE [LARGE SCALE GENOMIC DNA]</scope>
    <source>
        <strain evidence="9">cv. HN1</strain>
        <tissue evidence="8">Leaves</tissue>
    </source>
</reference>
<dbReference type="Gramene" id="RZC44694">
    <property type="protein sequence ID" value="RZC44694"/>
    <property type="gene ID" value="C5167_037647"/>
</dbReference>
<dbReference type="PANTHER" id="PTHR47165">
    <property type="entry name" value="OS03G0429900 PROTEIN"/>
    <property type="match status" value="1"/>
</dbReference>
<accession>A0A4Y7I7B1</accession>
<evidence type="ECO:0000313" key="9">
    <source>
        <dbReference type="Proteomes" id="UP000316621"/>
    </source>
</evidence>
<dbReference type="GO" id="GO:0003677">
    <property type="term" value="F:DNA binding"/>
    <property type="evidence" value="ECO:0007669"/>
    <property type="project" value="UniProtKB-KW"/>
</dbReference>
<feature type="domain" description="Replication factor A C-terminal" evidence="7">
    <location>
        <begin position="210"/>
        <end position="335"/>
    </location>
</feature>
<keyword evidence="2" id="KW-0479">Metal-binding</keyword>
<dbReference type="Proteomes" id="UP000316621">
    <property type="component" value="Chromosome 1"/>
</dbReference>
<feature type="region of interest" description="Disordered" evidence="6">
    <location>
        <begin position="363"/>
        <end position="383"/>
    </location>
</feature>
<dbReference type="GO" id="GO:0008270">
    <property type="term" value="F:zinc ion binding"/>
    <property type="evidence" value="ECO:0007669"/>
    <property type="project" value="UniProtKB-KW"/>
</dbReference>
<organism evidence="8 9">
    <name type="scientific">Papaver somniferum</name>
    <name type="common">Opium poppy</name>
    <dbReference type="NCBI Taxonomy" id="3469"/>
    <lineage>
        <taxon>Eukaryota</taxon>
        <taxon>Viridiplantae</taxon>
        <taxon>Streptophyta</taxon>
        <taxon>Embryophyta</taxon>
        <taxon>Tracheophyta</taxon>
        <taxon>Spermatophyta</taxon>
        <taxon>Magnoliopsida</taxon>
        <taxon>Ranunculales</taxon>
        <taxon>Papaveraceae</taxon>
        <taxon>Papaveroideae</taxon>
        <taxon>Papaver</taxon>
    </lineage>
</organism>
<dbReference type="SUPFAM" id="SSF50249">
    <property type="entry name" value="Nucleic acid-binding proteins"/>
    <property type="match status" value="2"/>
</dbReference>
<evidence type="ECO:0000256" key="6">
    <source>
        <dbReference type="SAM" id="MobiDB-lite"/>
    </source>
</evidence>
<dbReference type="CDD" id="cd04476">
    <property type="entry name" value="RPA1_DBD_C"/>
    <property type="match status" value="1"/>
</dbReference>
<protein>
    <recommendedName>
        <fullName evidence="7">Replication factor A C-terminal domain-containing protein</fullName>
    </recommendedName>
</protein>
<dbReference type="InterPro" id="IPR012340">
    <property type="entry name" value="NA-bd_OB-fold"/>
</dbReference>
<keyword evidence="9" id="KW-1185">Reference proteome</keyword>
<evidence type="ECO:0000256" key="5">
    <source>
        <dbReference type="ARBA" id="ARBA00023125"/>
    </source>
</evidence>
<dbReference type="AlphaFoldDB" id="A0A4Y7I7B1"/>
<evidence type="ECO:0000256" key="4">
    <source>
        <dbReference type="ARBA" id="ARBA00022833"/>
    </source>
</evidence>
<dbReference type="Pfam" id="PF08646">
    <property type="entry name" value="Rep_fac-A_C"/>
    <property type="match status" value="1"/>
</dbReference>